<reference evidence="22" key="1">
    <citation type="journal article" date="2020" name="mSystems">
        <title>Genome- and Community-Level Interaction Insights into Carbon Utilization and Element Cycling Functions of Hydrothermarchaeota in Hydrothermal Sediment.</title>
        <authorList>
            <person name="Zhou Z."/>
            <person name="Liu Y."/>
            <person name="Xu W."/>
            <person name="Pan J."/>
            <person name="Luo Z.H."/>
            <person name="Li M."/>
        </authorList>
    </citation>
    <scope>NUCLEOTIDE SEQUENCE [LARGE SCALE GENOMIC DNA]</scope>
    <source>
        <strain evidence="22">HyVt-357</strain>
    </source>
</reference>
<dbReference type="FunFam" id="1.10.287.130:FF:000004">
    <property type="entry name" value="Ethylene receptor 1"/>
    <property type="match status" value="1"/>
</dbReference>
<dbReference type="PANTHER" id="PTHR45339:SF1">
    <property type="entry name" value="HYBRID SIGNAL TRANSDUCTION HISTIDINE KINASE J"/>
    <property type="match status" value="1"/>
</dbReference>
<keyword evidence="11 17" id="KW-1133">Transmembrane helix</keyword>
<keyword evidence="13 17" id="KW-0472">Membrane</keyword>
<protein>
    <recommendedName>
        <fullName evidence="3">histidine kinase</fullName>
        <ecNumber evidence="3">2.7.13.3</ecNumber>
    </recommendedName>
</protein>
<dbReference type="PANTHER" id="PTHR45339">
    <property type="entry name" value="HYBRID SIGNAL TRANSDUCTION HISTIDINE KINASE J"/>
    <property type="match status" value="1"/>
</dbReference>
<evidence type="ECO:0000256" key="11">
    <source>
        <dbReference type="ARBA" id="ARBA00022989"/>
    </source>
</evidence>
<name>A0A831R3K5_9GAMM</name>
<dbReference type="SUPFAM" id="SSF47384">
    <property type="entry name" value="Homodimeric domain of signal transducing histidine kinase"/>
    <property type="match status" value="1"/>
</dbReference>
<feature type="domain" description="Histidine kinase" evidence="18">
    <location>
        <begin position="375"/>
        <end position="596"/>
    </location>
</feature>
<feature type="modified residue" description="Phosphohistidine" evidence="14">
    <location>
        <position position="952"/>
    </location>
</feature>
<dbReference type="InterPro" id="IPR004358">
    <property type="entry name" value="Sig_transdc_His_kin-like_C"/>
</dbReference>
<organism evidence="22">
    <name type="scientific">Marinobacter antarcticus</name>
    <dbReference type="NCBI Taxonomy" id="564117"/>
    <lineage>
        <taxon>Bacteria</taxon>
        <taxon>Pseudomonadati</taxon>
        <taxon>Pseudomonadota</taxon>
        <taxon>Gammaproteobacteria</taxon>
        <taxon>Pseudomonadales</taxon>
        <taxon>Marinobacteraceae</taxon>
        <taxon>Marinobacter</taxon>
    </lineage>
</organism>
<feature type="region of interest" description="Disordered" evidence="16">
    <location>
        <begin position="877"/>
        <end position="897"/>
    </location>
</feature>
<evidence type="ECO:0000256" key="7">
    <source>
        <dbReference type="ARBA" id="ARBA00022692"/>
    </source>
</evidence>
<dbReference type="PROSITE" id="PS50839">
    <property type="entry name" value="CHASE"/>
    <property type="match status" value="1"/>
</dbReference>
<dbReference type="Pfam" id="PF02518">
    <property type="entry name" value="HATPase_c"/>
    <property type="match status" value="1"/>
</dbReference>
<dbReference type="SMART" id="SM01079">
    <property type="entry name" value="CHASE"/>
    <property type="match status" value="1"/>
</dbReference>
<dbReference type="InterPro" id="IPR003594">
    <property type="entry name" value="HATPase_dom"/>
</dbReference>
<evidence type="ECO:0000256" key="5">
    <source>
        <dbReference type="ARBA" id="ARBA00022553"/>
    </source>
</evidence>
<dbReference type="FunFam" id="3.30.565.10:FF:000010">
    <property type="entry name" value="Sensor histidine kinase RcsC"/>
    <property type="match status" value="1"/>
</dbReference>
<dbReference type="GO" id="GO:0005524">
    <property type="term" value="F:ATP binding"/>
    <property type="evidence" value="ECO:0007669"/>
    <property type="project" value="UniProtKB-KW"/>
</dbReference>
<dbReference type="SUPFAM" id="SSF55874">
    <property type="entry name" value="ATPase domain of HSP90 chaperone/DNA topoisomerase II/histidine kinase"/>
    <property type="match status" value="1"/>
</dbReference>
<keyword evidence="6" id="KW-0808">Transferase</keyword>
<evidence type="ECO:0000313" key="22">
    <source>
        <dbReference type="EMBL" id="HEA52520.1"/>
    </source>
</evidence>
<feature type="transmembrane region" description="Helical" evidence="17">
    <location>
        <begin position="21"/>
        <end position="42"/>
    </location>
</feature>
<dbReference type="GO" id="GO:0005886">
    <property type="term" value="C:plasma membrane"/>
    <property type="evidence" value="ECO:0007669"/>
    <property type="project" value="UniProtKB-SubCell"/>
</dbReference>
<dbReference type="EC" id="2.7.13.3" evidence="3"/>
<keyword evidence="8" id="KW-0547">Nucleotide-binding</keyword>
<dbReference type="SMART" id="SM00448">
    <property type="entry name" value="REC"/>
    <property type="match status" value="1"/>
</dbReference>
<evidence type="ECO:0000256" key="6">
    <source>
        <dbReference type="ARBA" id="ARBA00022679"/>
    </source>
</evidence>
<dbReference type="InterPro" id="IPR042240">
    <property type="entry name" value="CHASE_sf"/>
</dbReference>
<feature type="domain" description="HPt" evidence="21">
    <location>
        <begin position="913"/>
        <end position="1007"/>
    </location>
</feature>
<evidence type="ECO:0000256" key="9">
    <source>
        <dbReference type="ARBA" id="ARBA00022777"/>
    </source>
</evidence>
<dbReference type="Pfam" id="PF03924">
    <property type="entry name" value="CHASE"/>
    <property type="match status" value="1"/>
</dbReference>
<keyword evidence="4" id="KW-1003">Cell membrane</keyword>
<evidence type="ECO:0000256" key="17">
    <source>
        <dbReference type="SAM" id="Phobius"/>
    </source>
</evidence>
<dbReference type="Gene3D" id="3.30.565.10">
    <property type="entry name" value="Histidine kinase-like ATPase, C-terminal domain"/>
    <property type="match status" value="1"/>
</dbReference>
<dbReference type="InterPro" id="IPR036097">
    <property type="entry name" value="HisK_dim/P_sf"/>
</dbReference>
<dbReference type="Gene3D" id="1.20.120.160">
    <property type="entry name" value="HPT domain"/>
    <property type="match status" value="1"/>
</dbReference>
<keyword evidence="10" id="KW-0067">ATP-binding</keyword>
<dbReference type="AlphaFoldDB" id="A0A831R3K5"/>
<dbReference type="GO" id="GO:0000155">
    <property type="term" value="F:phosphorelay sensor kinase activity"/>
    <property type="evidence" value="ECO:0007669"/>
    <property type="project" value="InterPro"/>
</dbReference>
<evidence type="ECO:0000256" key="10">
    <source>
        <dbReference type="ARBA" id="ARBA00022840"/>
    </source>
</evidence>
<dbReference type="Gene3D" id="3.40.50.2300">
    <property type="match status" value="1"/>
</dbReference>
<dbReference type="SUPFAM" id="SSF52172">
    <property type="entry name" value="CheY-like"/>
    <property type="match status" value="1"/>
</dbReference>
<accession>A0A831R3K5</accession>
<evidence type="ECO:0000259" key="21">
    <source>
        <dbReference type="PROSITE" id="PS50894"/>
    </source>
</evidence>
<feature type="modified residue" description="4-aspartylphosphate" evidence="15">
    <location>
        <position position="803"/>
    </location>
</feature>
<dbReference type="PROSITE" id="PS50110">
    <property type="entry name" value="RESPONSE_REGULATORY"/>
    <property type="match status" value="1"/>
</dbReference>
<keyword evidence="9" id="KW-0418">Kinase</keyword>
<comment type="subcellular location">
    <subcellularLocation>
        <location evidence="2">Cell membrane</location>
        <topology evidence="2">Multi-pass membrane protein</topology>
    </subcellularLocation>
</comment>
<dbReference type="PROSITE" id="PS50894">
    <property type="entry name" value="HPT"/>
    <property type="match status" value="1"/>
</dbReference>
<feature type="domain" description="CHASE" evidence="20">
    <location>
        <begin position="87"/>
        <end position="250"/>
    </location>
</feature>
<dbReference type="CDD" id="cd17546">
    <property type="entry name" value="REC_hyHK_CKI1_RcsC-like"/>
    <property type="match status" value="1"/>
</dbReference>
<dbReference type="PRINTS" id="PR00344">
    <property type="entry name" value="BCTRLSENSOR"/>
</dbReference>
<dbReference type="PROSITE" id="PS50109">
    <property type="entry name" value="HIS_KIN"/>
    <property type="match status" value="1"/>
</dbReference>
<evidence type="ECO:0000256" key="8">
    <source>
        <dbReference type="ARBA" id="ARBA00022741"/>
    </source>
</evidence>
<dbReference type="Gene3D" id="1.10.287.130">
    <property type="match status" value="1"/>
</dbReference>
<evidence type="ECO:0000256" key="12">
    <source>
        <dbReference type="ARBA" id="ARBA00023012"/>
    </source>
</evidence>
<dbReference type="CDD" id="cd16922">
    <property type="entry name" value="HATPase_EvgS-ArcB-TorS-like"/>
    <property type="match status" value="1"/>
</dbReference>
<dbReference type="InterPro" id="IPR036641">
    <property type="entry name" value="HPT_dom_sf"/>
</dbReference>
<dbReference type="SUPFAM" id="SSF47226">
    <property type="entry name" value="Histidine-containing phosphotransfer domain, HPT domain"/>
    <property type="match status" value="1"/>
</dbReference>
<dbReference type="InterPro" id="IPR001789">
    <property type="entry name" value="Sig_transdc_resp-reg_receiver"/>
</dbReference>
<keyword evidence="5 15" id="KW-0597">Phosphoprotein</keyword>
<comment type="catalytic activity">
    <reaction evidence="1">
        <text>ATP + protein L-histidine = ADP + protein N-phospho-L-histidine.</text>
        <dbReference type="EC" id="2.7.13.3"/>
    </reaction>
</comment>
<comment type="caution">
    <text evidence="22">The sequence shown here is derived from an EMBL/GenBank/DDBJ whole genome shotgun (WGS) entry which is preliminary data.</text>
</comment>
<dbReference type="CDD" id="cd00082">
    <property type="entry name" value="HisKA"/>
    <property type="match status" value="1"/>
</dbReference>
<dbReference type="Proteomes" id="UP000885748">
    <property type="component" value="Unassembled WGS sequence"/>
</dbReference>
<keyword evidence="12" id="KW-0902">Two-component regulatory system</keyword>
<evidence type="ECO:0000256" key="14">
    <source>
        <dbReference type="PROSITE-ProRule" id="PRU00110"/>
    </source>
</evidence>
<evidence type="ECO:0000256" key="3">
    <source>
        <dbReference type="ARBA" id="ARBA00012438"/>
    </source>
</evidence>
<evidence type="ECO:0000259" key="20">
    <source>
        <dbReference type="PROSITE" id="PS50839"/>
    </source>
</evidence>
<evidence type="ECO:0000256" key="1">
    <source>
        <dbReference type="ARBA" id="ARBA00000085"/>
    </source>
</evidence>
<dbReference type="Pfam" id="PF00512">
    <property type="entry name" value="HisKA"/>
    <property type="match status" value="1"/>
</dbReference>
<dbReference type="InterPro" id="IPR003661">
    <property type="entry name" value="HisK_dim/P_dom"/>
</dbReference>
<evidence type="ECO:0000256" key="13">
    <source>
        <dbReference type="ARBA" id="ARBA00023136"/>
    </source>
</evidence>
<evidence type="ECO:0000256" key="15">
    <source>
        <dbReference type="PROSITE-ProRule" id="PRU00169"/>
    </source>
</evidence>
<evidence type="ECO:0000256" key="16">
    <source>
        <dbReference type="SAM" id="MobiDB-lite"/>
    </source>
</evidence>
<dbReference type="InterPro" id="IPR005467">
    <property type="entry name" value="His_kinase_dom"/>
</dbReference>
<dbReference type="Pfam" id="PF00072">
    <property type="entry name" value="Response_reg"/>
    <property type="match status" value="1"/>
</dbReference>
<gene>
    <name evidence="22" type="ORF">ENI00_09410</name>
</gene>
<dbReference type="InterPro" id="IPR011006">
    <property type="entry name" value="CheY-like_superfamily"/>
</dbReference>
<evidence type="ECO:0000256" key="4">
    <source>
        <dbReference type="ARBA" id="ARBA00022475"/>
    </source>
</evidence>
<dbReference type="EMBL" id="DRGY01000075">
    <property type="protein sequence ID" value="HEA52520.1"/>
    <property type="molecule type" value="Genomic_DNA"/>
</dbReference>
<dbReference type="SMART" id="SM00387">
    <property type="entry name" value="HATPase_c"/>
    <property type="match status" value="1"/>
</dbReference>
<dbReference type="Gene3D" id="3.30.450.350">
    <property type="entry name" value="CHASE domain"/>
    <property type="match status" value="1"/>
</dbReference>
<evidence type="ECO:0000259" key="19">
    <source>
        <dbReference type="PROSITE" id="PS50110"/>
    </source>
</evidence>
<evidence type="ECO:0000259" key="18">
    <source>
        <dbReference type="PROSITE" id="PS50109"/>
    </source>
</evidence>
<dbReference type="SMART" id="SM00388">
    <property type="entry name" value="HisKA"/>
    <property type="match status" value="1"/>
</dbReference>
<feature type="domain" description="Response regulatory" evidence="19">
    <location>
        <begin position="754"/>
        <end position="870"/>
    </location>
</feature>
<evidence type="ECO:0000256" key="2">
    <source>
        <dbReference type="ARBA" id="ARBA00004651"/>
    </source>
</evidence>
<dbReference type="InterPro" id="IPR008207">
    <property type="entry name" value="Sig_transdc_His_kin_Hpt_dom"/>
</dbReference>
<feature type="compositionally biased region" description="Polar residues" evidence="16">
    <location>
        <begin position="879"/>
        <end position="888"/>
    </location>
</feature>
<sequence>MNPSLRQDQYMVKLRVAAAQITKLHWIVIGLSLLLTITAWQISAQIADARAKDQFDQRVQQLNTLLMDRMQKYEFALLAGVGNIRANDGDVSLTQWQRFAESLAVQDRLPGVSGIGVIKRVPESSLESYVAKQRQERPDFRVHPLHTGTDFWPITYLEPLAGNEAAIGLDMAHESNRFTAAQKAMRTGETQITGPIALVQDDEKKPGFLFFHPFYRTSKVLQQENKEATFLGLVYAPFIVSRLMEGTLANSNRLLHFRISDGEHELYSEFRQTAERNYDTSPMFQASYSLGIYGREWTFDVQSTQLFEKYNVSRQPAAILIGGLIINGLILTAFLLLSNAKRRAEQEVIEKTAELKMQKQEAESAVKVKTAFLANMSHEIRTPMNAVIGMLVLLKEAQLNDYSHRLVNKAFFASEILLQLLNDILDLSRIEADHIELDYQPFEIESLVQRSVELFAIVAEEKGLKLRVNIAPSTPRYVTGDLLRISQICSNLVGNAIKFTHEGSVSVSIGFCRIDDTHGTLKITIKDTGIGIREEDQQRVFENFRQADESTSRVFGGSGLGLAISSHLAQLMKATLTLESAENEGSKFTLLIPVALAENEKNIGTRHVSSPMRVYHHGLDHNLSLLEAYREHWSLELTPIPDLQQIKSVLAETQINEGAMPSMIIIDMENIGTEVIKTLVQELLVVPERYPLTRLLIIVPAGLKRDWMIEYQNAGGRVAFEPLTPSKLFDQLAPQQLDEHTVISTPRSLFQNLRVLIVDDVHLNCEIVASYLNSFGVDSKSVHNGAQAMHQLETQSFDLVLMDLHLDGETGQDIVAQIRSREDIKQPVIAALSASISEHDRSSSYAVGMDDYLTKPVLPGDIQRLLQAFFKEHVMTQPVPDSNNNTDGPEQAHQPGLPDFISHSVYQEMFGADPSLFNRCVRSFVASSTQMTAEIENCRLLNDPKMTKAVAHKIKGAAANIADTELVRISAQVEKAIDTGESALGTETLLTTLTEHVRQLSEMTFIDETPRLTDSARREPISHIIARMTQRLGSNRIARDSDIDQVLQFLRENGETILASQLAQALETYKFEQAINLLAKIKSKSQGSQSDGSK</sequence>
<dbReference type="InterPro" id="IPR036890">
    <property type="entry name" value="HATPase_C_sf"/>
</dbReference>
<proteinExistence type="predicted"/>
<dbReference type="InterPro" id="IPR006189">
    <property type="entry name" value="CHASE_dom"/>
</dbReference>
<keyword evidence="7 17" id="KW-0812">Transmembrane</keyword>